<evidence type="ECO:0000313" key="5">
    <source>
        <dbReference type="Proteomes" id="UP000688137"/>
    </source>
</evidence>
<dbReference type="FunFam" id="2.70.98.30:FF:000011">
    <property type="entry name" value="Uncharacterized protein"/>
    <property type="match status" value="1"/>
</dbReference>
<dbReference type="Pfam" id="PF09261">
    <property type="entry name" value="Alpha-mann_mid"/>
    <property type="match status" value="1"/>
</dbReference>
<evidence type="ECO:0000256" key="1">
    <source>
        <dbReference type="ARBA" id="ARBA00023157"/>
    </source>
</evidence>
<dbReference type="PANTHER" id="PTHR11607">
    <property type="entry name" value="ALPHA-MANNOSIDASE"/>
    <property type="match status" value="1"/>
</dbReference>
<dbReference type="Proteomes" id="UP000688137">
    <property type="component" value="Unassembled WGS sequence"/>
</dbReference>
<dbReference type="AlphaFoldDB" id="A0A8S1PB31"/>
<sequence length="907" mass="107234">MLLIFILIFNIQCNYLGQVSQIRSDLIRVYLFPHSHDDVGWIKTINEYYFDYHGVQQIINSYIEELIKDKSKHFSQVEVAYFKMWWNEQNNTMKDNVKQLIQNQQLEFLSGGWCMNDEATTYYEDIIDQMTLGHKFLLENFNYVPSIGWQIDTFGHSNTQALFSNMMGFNAWFLGRIDHQERLEREKKKELEFVIHSDEENSIFTHINYYGFYSSPQGFDFDISNPKRNYVSNENLEQKSEGLDQYFKQQCKSYRGKILAHTLGMDFEWSNASSYFQQMDLIINRINNNSHKFNMIIEYGTPKQYIQALNQQNVSYPFQKEDFFPYSDHPHEYWSGFFTSRPSFKGYVKRIGRYFQQVKRFYSLVQMNNIICDETIIQDLSEALGTAQHHDAITGTAKQYVINDYFNLIHKAYIKMDNQISSFLNYLSNTSEILHSQCQFNESDTCDSLFYPLSQNKTVIVTIIDTKINNDGQQEYLKMLIPKNLNIKVDDELGNPIKGEIICINDQCTLYIPRQINNSKLLHYIKIMVDFDNNSKIIRLDPKLIEIKKDTKIFDKFILNYKVYLSNSSSLSSGAYIFRPIGNATDYGDYLSAIQFSGQIIQQIYFEKTTLKVWISRFDNQDIFYIDTFLDSIDISDQQGREIILQIHTDIINDNIFFTNSNGFKFQKRRLNHRESQNIKIKEKIAGNYFPINGAIMIMNKDGNSACAVLNDRAQGGSSLIQGVIELMLQRRLVRDDNKGLFEILDEQEIIKGKKLGIRQMISHTVIFYNHEQQTNLLREFQYQQDLQPLLYFSTQPSIRYSVLQDLFQEFLIKQSDINLSKLYIEPWLQKNQYLVRVHNMREEGIQKLKFPKELTFQETTLTGNQELKVWEHNRLKWSDKYPKEQNYQYKYDEVGPMRIKTWIVTI</sequence>
<proteinExistence type="predicted"/>
<dbReference type="FunFam" id="1.20.1270.50:FF:000003">
    <property type="entry name" value="Alpha-mannosidase"/>
    <property type="match status" value="1"/>
</dbReference>
<feature type="chain" id="PRO_5035869728" description="Glycoside hydrolase family 38 central domain-containing protein" evidence="2">
    <location>
        <begin position="17"/>
        <end position="907"/>
    </location>
</feature>
<evidence type="ECO:0000256" key="2">
    <source>
        <dbReference type="SAM" id="SignalP"/>
    </source>
</evidence>
<dbReference type="InterPro" id="IPR015341">
    <property type="entry name" value="Glyco_hydro_38_cen"/>
</dbReference>
<gene>
    <name evidence="4" type="ORF">PPRIM_AZ9-3.1.T1120005</name>
</gene>
<dbReference type="Pfam" id="PF01074">
    <property type="entry name" value="Glyco_hydro_38N"/>
    <property type="match status" value="1"/>
</dbReference>
<dbReference type="FunFam" id="1.20.1270.50:FF:000002">
    <property type="entry name" value="Alpha-mannosidase"/>
    <property type="match status" value="1"/>
</dbReference>
<dbReference type="Pfam" id="PF07748">
    <property type="entry name" value="Glyco_hydro_38C"/>
    <property type="match status" value="1"/>
</dbReference>
<feature type="signal peptide" evidence="2">
    <location>
        <begin position="1"/>
        <end position="16"/>
    </location>
</feature>
<dbReference type="GO" id="GO:0006013">
    <property type="term" value="P:mannose metabolic process"/>
    <property type="evidence" value="ECO:0007669"/>
    <property type="project" value="InterPro"/>
</dbReference>
<dbReference type="InterPro" id="IPR011682">
    <property type="entry name" value="Glyco_hydro_38_C"/>
</dbReference>
<reference evidence="4" key="1">
    <citation type="submission" date="2021-01" db="EMBL/GenBank/DDBJ databases">
        <authorList>
            <consortium name="Genoscope - CEA"/>
            <person name="William W."/>
        </authorList>
    </citation>
    <scope>NUCLEOTIDE SEQUENCE</scope>
</reference>
<name>A0A8S1PB31_PARPR</name>
<dbReference type="InterPro" id="IPR050843">
    <property type="entry name" value="Glycosyl_Hydrlase_38"/>
</dbReference>
<comment type="caution">
    <text evidence="4">The sequence shown here is derived from an EMBL/GenBank/DDBJ whole genome shotgun (WGS) entry which is preliminary data.</text>
</comment>
<keyword evidence="2" id="KW-0732">Signal</keyword>
<feature type="domain" description="Glycoside hydrolase family 38 central" evidence="3">
    <location>
        <begin position="332"/>
        <end position="409"/>
    </location>
</feature>
<keyword evidence="5" id="KW-1185">Reference proteome</keyword>
<dbReference type="PANTHER" id="PTHR11607:SF3">
    <property type="entry name" value="LYSOSOMAL ALPHA-MANNOSIDASE"/>
    <property type="match status" value="1"/>
</dbReference>
<dbReference type="InterPro" id="IPR000602">
    <property type="entry name" value="Glyco_hydro_38_N"/>
</dbReference>
<evidence type="ECO:0000259" key="3">
    <source>
        <dbReference type="SMART" id="SM00872"/>
    </source>
</evidence>
<dbReference type="GO" id="GO:0004559">
    <property type="term" value="F:alpha-mannosidase activity"/>
    <property type="evidence" value="ECO:0007669"/>
    <property type="project" value="InterPro"/>
</dbReference>
<organism evidence="4 5">
    <name type="scientific">Paramecium primaurelia</name>
    <dbReference type="NCBI Taxonomy" id="5886"/>
    <lineage>
        <taxon>Eukaryota</taxon>
        <taxon>Sar</taxon>
        <taxon>Alveolata</taxon>
        <taxon>Ciliophora</taxon>
        <taxon>Intramacronucleata</taxon>
        <taxon>Oligohymenophorea</taxon>
        <taxon>Peniculida</taxon>
        <taxon>Parameciidae</taxon>
        <taxon>Paramecium</taxon>
    </lineage>
</organism>
<keyword evidence="1" id="KW-1015">Disulfide bond</keyword>
<dbReference type="FunFam" id="3.20.110.10:FF:000013">
    <property type="entry name" value="Uncharacterized protein"/>
    <property type="match status" value="1"/>
</dbReference>
<evidence type="ECO:0000313" key="4">
    <source>
        <dbReference type="EMBL" id="CAD8100235.1"/>
    </source>
</evidence>
<dbReference type="EMBL" id="CAJJDM010000115">
    <property type="protein sequence ID" value="CAD8100235.1"/>
    <property type="molecule type" value="Genomic_DNA"/>
</dbReference>
<dbReference type="SMART" id="SM00872">
    <property type="entry name" value="Alpha-mann_mid"/>
    <property type="match status" value="1"/>
</dbReference>
<dbReference type="OMA" id="YKACHET"/>
<accession>A0A8S1PB31</accession>
<protein>
    <recommendedName>
        <fullName evidence="3">Glycoside hydrolase family 38 central domain-containing protein</fullName>
    </recommendedName>
</protein>